<dbReference type="InterPro" id="IPR011004">
    <property type="entry name" value="Trimer_LpxA-like_sf"/>
</dbReference>
<dbReference type="Proteomes" id="UP001154265">
    <property type="component" value="Unassembled WGS sequence"/>
</dbReference>
<evidence type="ECO:0000313" key="11">
    <source>
        <dbReference type="EMBL" id="MDG2992213.1"/>
    </source>
</evidence>
<evidence type="ECO:0000256" key="6">
    <source>
        <dbReference type="ARBA" id="ARBA00023098"/>
    </source>
</evidence>
<dbReference type="NCBIfam" id="NF003657">
    <property type="entry name" value="PRK05289.1"/>
    <property type="match status" value="1"/>
</dbReference>
<keyword evidence="2 8" id="KW-0444">Lipid biosynthesis</keyword>
<proteinExistence type="inferred from homology"/>
<comment type="subcellular location">
    <subcellularLocation>
        <location evidence="8">Cytoplasm</location>
    </subcellularLocation>
</comment>
<keyword evidence="7 8" id="KW-0012">Acyltransferase</keyword>
<keyword evidence="5 8" id="KW-0677">Repeat</keyword>
<evidence type="ECO:0000259" key="10">
    <source>
        <dbReference type="Pfam" id="PF13720"/>
    </source>
</evidence>
<dbReference type="PANTHER" id="PTHR43480:SF1">
    <property type="entry name" value="ACYL-[ACYL-CARRIER-PROTEIN]--UDP-N-ACETYLGLUCOSAMINE O-ACYLTRANSFERASE, MITOCHONDRIAL-RELATED"/>
    <property type="match status" value="1"/>
</dbReference>
<comment type="subunit">
    <text evidence="8">Homotrimer.</text>
</comment>
<comment type="catalytic activity">
    <reaction evidence="8">
        <text>a (3R)-hydroxyacyl-[ACP] + UDP-N-acetyl-alpha-D-glucosamine = a UDP-3-O-[(3R)-3-hydroxyacyl]-N-acetyl-alpha-D-glucosamine + holo-[ACP]</text>
        <dbReference type="Rhea" id="RHEA:67812"/>
        <dbReference type="Rhea" id="RHEA-COMP:9685"/>
        <dbReference type="Rhea" id="RHEA-COMP:9945"/>
        <dbReference type="ChEBI" id="CHEBI:57705"/>
        <dbReference type="ChEBI" id="CHEBI:64479"/>
        <dbReference type="ChEBI" id="CHEBI:78827"/>
        <dbReference type="ChEBI" id="CHEBI:173225"/>
        <dbReference type="EC" id="2.3.1.129"/>
    </reaction>
</comment>
<dbReference type="Gene3D" id="1.20.1180.10">
    <property type="entry name" value="Udp N-acetylglucosamine O-acyltransferase, C-terminal domain"/>
    <property type="match status" value="1"/>
</dbReference>
<protein>
    <recommendedName>
        <fullName evidence="8">Acyl-[acyl-carrier-protein]--UDP-N-acetylglucosamine O-acyltransferase</fullName>
        <shortName evidence="8">UDP-N-acetylglucosamine acyltransferase</shortName>
        <ecNumber evidence="8">2.3.1.129</ecNumber>
    </recommendedName>
</protein>
<reference evidence="11" key="2">
    <citation type="submission" date="2022-01" db="EMBL/GenBank/DDBJ databases">
        <authorList>
            <person name="Zivanovic Y."/>
            <person name="Moreira D."/>
            <person name="Lopez-Garcia P."/>
        </authorList>
    </citation>
    <scope>NUCLEOTIDE SEQUENCE</scope>
    <source>
        <strain evidence="11">G9</strain>
    </source>
</reference>
<dbReference type="Pfam" id="PF00132">
    <property type="entry name" value="Hexapep"/>
    <property type="match status" value="1"/>
</dbReference>
<dbReference type="GO" id="GO:0008780">
    <property type="term" value="F:acyl-[acyl-carrier-protein]-UDP-N-acetylglucosamine O-acyltransferase activity"/>
    <property type="evidence" value="ECO:0007669"/>
    <property type="project" value="UniProtKB-EC"/>
</dbReference>
<reference evidence="11" key="1">
    <citation type="journal article" date="2022" name="Genome Biol. Evol.">
        <title>A New Gene Family Diagnostic for Intracellular Biomineralization of Amorphous Ca Carbonates by Cyanobacteria.</title>
        <authorList>
            <person name="Benzerara K."/>
            <person name="Duprat E."/>
            <person name="Bitard-Feildel T."/>
            <person name="Caumes G."/>
            <person name="Cassier-Chauvat C."/>
            <person name="Chauvat F."/>
            <person name="Dezi M."/>
            <person name="Diop S.I."/>
            <person name="Gaschignard G."/>
            <person name="Gorgen S."/>
            <person name="Gugger M."/>
            <person name="Lopez-Garcia P."/>
            <person name="Millet M."/>
            <person name="Skouri-Panet F."/>
            <person name="Moreira D."/>
            <person name="Callebaut I."/>
        </authorList>
    </citation>
    <scope>NUCLEOTIDE SEQUENCE</scope>
    <source>
        <strain evidence="11">G9</strain>
    </source>
</reference>
<dbReference type="Gene3D" id="2.160.10.10">
    <property type="entry name" value="Hexapeptide repeat proteins"/>
    <property type="match status" value="1"/>
</dbReference>
<evidence type="ECO:0000256" key="9">
    <source>
        <dbReference type="SAM" id="MobiDB-lite"/>
    </source>
</evidence>
<comment type="function">
    <text evidence="8">Involved in the biosynthesis of lipid A, a phosphorylated glycolipid that anchors the lipopolysaccharide to the outer membrane of the cell.</text>
</comment>
<evidence type="ECO:0000313" key="12">
    <source>
        <dbReference type="Proteomes" id="UP001154265"/>
    </source>
</evidence>
<keyword evidence="1 8" id="KW-0963">Cytoplasm</keyword>
<dbReference type="InterPro" id="IPR001451">
    <property type="entry name" value="Hexapep"/>
</dbReference>
<evidence type="ECO:0000256" key="1">
    <source>
        <dbReference type="ARBA" id="ARBA00022490"/>
    </source>
</evidence>
<gene>
    <name evidence="8 11" type="primary">lpxA</name>
    <name evidence="11" type="ORF">L3556_14935</name>
</gene>
<dbReference type="InterPro" id="IPR029098">
    <property type="entry name" value="Acetyltransf_C"/>
</dbReference>
<comment type="similarity">
    <text evidence="8">Belongs to the transferase hexapeptide repeat family. LpxA subfamily.</text>
</comment>
<organism evidence="11 12">
    <name type="scientific">Candidatus Synechococcus calcipolaris G9</name>
    <dbReference type="NCBI Taxonomy" id="1497997"/>
    <lineage>
        <taxon>Bacteria</taxon>
        <taxon>Bacillati</taxon>
        <taxon>Cyanobacteriota</taxon>
        <taxon>Cyanophyceae</taxon>
        <taxon>Synechococcales</taxon>
        <taxon>Synechococcaceae</taxon>
        <taxon>Synechococcus</taxon>
    </lineage>
</organism>
<name>A0ABT6F2Z1_9SYNE</name>
<dbReference type="PROSITE" id="PS00101">
    <property type="entry name" value="HEXAPEP_TRANSFERASES"/>
    <property type="match status" value="1"/>
</dbReference>
<dbReference type="CDD" id="cd03351">
    <property type="entry name" value="LbH_UDP-GlcNAc_AT"/>
    <property type="match status" value="1"/>
</dbReference>
<comment type="caution">
    <text evidence="11">The sequence shown here is derived from an EMBL/GenBank/DDBJ whole genome shotgun (WGS) entry which is preliminary data.</text>
</comment>
<evidence type="ECO:0000256" key="4">
    <source>
        <dbReference type="ARBA" id="ARBA00022679"/>
    </source>
</evidence>
<dbReference type="NCBIfam" id="TIGR01852">
    <property type="entry name" value="lipid_A_lpxA"/>
    <property type="match status" value="1"/>
</dbReference>
<dbReference type="InterPro" id="IPR010137">
    <property type="entry name" value="Lipid_A_LpxA"/>
</dbReference>
<dbReference type="SUPFAM" id="SSF51161">
    <property type="entry name" value="Trimeric LpxA-like enzymes"/>
    <property type="match status" value="1"/>
</dbReference>
<keyword evidence="4 8" id="KW-0808">Transferase</keyword>
<accession>A0ABT6F2Z1</accession>
<evidence type="ECO:0000256" key="8">
    <source>
        <dbReference type="HAMAP-Rule" id="MF_00387"/>
    </source>
</evidence>
<dbReference type="EC" id="2.3.1.129" evidence="8"/>
<evidence type="ECO:0000256" key="2">
    <source>
        <dbReference type="ARBA" id="ARBA00022516"/>
    </source>
</evidence>
<evidence type="ECO:0000256" key="5">
    <source>
        <dbReference type="ARBA" id="ARBA00022737"/>
    </source>
</evidence>
<feature type="domain" description="UDP N-acetylglucosamine O-acyltransferase C-terminal" evidence="10">
    <location>
        <begin position="176"/>
        <end position="263"/>
    </location>
</feature>
<dbReference type="RefSeq" id="WP_277868137.1">
    <property type="nucleotide sequence ID" value="NZ_JAKKUT010000008.1"/>
</dbReference>
<keyword evidence="6 8" id="KW-0443">Lipid metabolism</keyword>
<dbReference type="InterPro" id="IPR037157">
    <property type="entry name" value="Acetyltransf_C_sf"/>
</dbReference>
<keyword evidence="3 8" id="KW-0441">Lipid A biosynthesis</keyword>
<dbReference type="PIRSF" id="PIRSF000456">
    <property type="entry name" value="UDP-GlcNAc_acltr"/>
    <property type="match status" value="1"/>
</dbReference>
<dbReference type="PANTHER" id="PTHR43480">
    <property type="entry name" value="ACYL-[ACYL-CARRIER-PROTEIN]--UDP-N-ACETYLGLUCOSAMINE O-ACYLTRANSFERASE"/>
    <property type="match status" value="1"/>
</dbReference>
<evidence type="ECO:0000256" key="3">
    <source>
        <dbReference type="ARBA" id="ARBA00022556"/>
    </source>
</evidence>
<evidence type="ECO:0000256" key="7">
    <source>
        <dbReference type="ARBA" id="ARBA00023315"/>
    </source>
</evidence>
<dbReference type="Pfam" id="PF13720">
    <property type="entry name" value="Acetyltransf_11"/>
    <property type="match status" value="1"/>
</dbReference>
<dbReference type="HAMAP" id="MF_00387">
    <property type="entry name" value="LpxA"/>
    <property type="match status" value="1"/>
</dbReference>
<comment type="pathway">
    <text evidence="8">Glycolipid biosynthesis; lipid IV(A) biosynthesis; lipid IV(A) from (3R)-3-hydroxytetradecanoyl-[acyl-carrier-protein] and UDP-N-acetyl-alpha-D-glucosamine: step 1/6.</text>
</comment>
<dbReference type="InterPro" id="IPR018357">
    <property type="entry name" value="Hexapep_transf_CS"/>
</dbReference>
<sequence length="286" mass="30462">MQILIHPTAVIHPEAVLDPTVQVGPFAVIGAGVKVGANCQIGAHVVIEGPAVLGIGNKIYPGAVIGTPSQDQKYDGAESSVRIGDYNCIREYVTINRANGAGDTTVIGNHNLLLAYVHVAHDCVIEDQVVITNAASIAGHVWIESRARIGGMVGVHQFVHIGRLAMVGAMSRLDRDVPPYMLVEGHPARVRALNQVGLRRAGVDGEDMRLLKQAFRSLYRSGLPLNQAIAAVDALALTSSTPVETVKHLQQFLAHCQEDGRRGLTPGQRENQSSKPPIAPNGVDQA</sequence>
<keyword evidence="12" id="KW-1185">Reference proteome</keyword>
<feature type="region of interest" description="Disordered" evidence="9">
    <location>
        <begin position="260"/>
        <end position="286"/>
    </location>
</feature>
<dbReference type="EMBL" id="JAKKUT010000008">
    <property type="protein sequence ID" value="MDG2992213.1"/>
    <property type="molecule type" value="Genomic_DNA"/>
</dbReference>